<dbReference type="AlphaFoldDB" id="A0AAD4CHL1"/>
<feature type="region of interest" description="Disordered" evidence="1">
    <location>
        <begin position="578"/>
        <end position="660"/>
    </location>
</feature>
<dbReference type="SUPFAM" id="SSF52047">
    <property type="entry name" value="RNI-like"/>
    <property type="match status" value="1"/>
</dbReference>
<evidence type="ECO:0000313" key="3">
    <source>
        <dbReference type="Proteomes" id="UP001194746"/>
    </source>
</evidence>
<dbReference type="Proteomes" id="UP001194746">
    <property type="component" value="Unassembled WGS sequence"/>
</dbReference>
<feature type="compositionally biased region" description="Acidic residues" evidence="1">
    <location>
        <begin position="685"/>
        <end position="700"/>
    </location>
</feature>
<proteinExistence type="predicted"/>
<organism evidence="2 3">
    <name type="scientific">Aspergillus nanangensis</name>
    <dbReference type="NCBI Taxonomy" id="2582783"/>
    <lineage>
        <taxon>Eukaryota</taxon>
        <taxon>Fungi</taxon>
        <taxon>Dikarya</taxon>
        <taxon>Ascomycota</taxon>
        <taxon>Pezizomycotina</taxon>
        <taxon>Eurotiomycetes</taxon>
        <taxon>Eurotiomycetidae</taxon>
        <taxon>Eurotiales</taxon>
        <taxon>Aspergillaceae</taxon>
        <taxon>Aspergillus</taxon>
        <taxon>Aspergillus subgen. Circumdati</taxon>
    </lineage>
</organism>
<evidence type="ECO:0000313" key="2">
    <source>
        <dbReference type="EMBL" id="KAF9886621.1"/>
    </source>
</evidence>
<accession>A0AAD4CHL1</accession>
<protein>
    <submittedName>
        <fullName evidence="2">Uncharacterized protein</fullName>
    </submittedName>
</protein>
<feature type="region of interest" description="Disordered" evidence="1">
    <location>
        <begin position="678"/>
        <end position="715"/>
    </location>
</feature>
<keyword evidence="3" id="KW-1185">Reference proteome</keyword>
<feature type="compositionally biased region" description="Low complexity" evidence="1">
    <location>
        <begin position="1"/>
        <end position="16"/>
    </location>
</feature>
<name>A0AAD4CHL1_ASPNN</name>
<evidence type="ECO:0000256" key="1">
    <source>
        <dbReference type="SAM" id="MobiDB-lite"/>
    </source>
</evidence>
<dbReference type="Gene3D" id="3.80.10.10">
    <property type="entry name" value="Ribonuclease Inhibitor"/>
    <property type="match status" value="1"/>
</dbReference>
<reference evidence="2" key="1">
    <citation type="journal article" date="2019" name="Beilstein J. Org. Chem.">
        <title>Nanangenines: drimane sesquiterpenoids as the dominant metabolite cohort of a novel Australian fungus, Aspergillus nanangensis.</title>
        <authorList>
            <person name="Lacey H.J."/>
            <person name="Gilchrist C.L.M."/>
            <person name="Crombie A."/>
            <person name="Kalaitzis J.A."/>
            <person name="Vuong D."/>
            <person name="Rutledge P.J."/>
            <person name="Turner P."/>
            <person name="Pitt J.I."/>
            <person name="Lacey E."/>
            <person name="Chooi Y.H."/>
            <person name="Piggott A.M."/>
        </authorList>
    </citation>
    <scope>NUCLEOTIDE SEQUENCE</scope>
    <source>
        <strain evidence="2">MST-FP2251</strain>
    </source>
</reference>
<dbReference type="InterPro" id="IPR032675">
    <property type="entry name" value="LRR_dom_sf"/>
</dbReference>
<dbReference type="EMBL" id="VCAU01000074">
    <property type="protein sequence ID" value="KAF9886621.1"/>
    <property type="molecule type" value="Genomic_DNA"/>
</dbReference>
<feature type="region of interest" description="Disordered" evidence="1">
    <location>
        <begin position="1"/>
        <end position="148"/>
    </location>
</feature>
<reference evidence="2" key="2">
    <citation type="submission" date="2020-02" db="EMBL/GenBank/DDBJ databases">
        <authorList>
            <person name="Gilchrist C.L.M."/>
            <person name="Chooi Y.-H."/>
        </authorList>
    </citation>
    <scope>NUCLEOTIDE SEQUENCE</scope>
    <source>
        <strain evidence="2">MST-FP2251</strain>
    </source>
</reference>
<feature type="compositionally biased region" description="Basic and acidic residues" evidence="1">
    <location>
        <begin position="23"/>
        <end position="32"/>
    </location>
</feature>
<feature type="compositionally biased region" description="Acidic residues" evidence="1">
    <location>
        <begin position="33"/>
        <end position="44"/>
    </location>
</feature>
<sequence>MASRPRPSRSSHPVRSSRTKVQSYHEESSSNDREEEEEDAESDDERARRLSLSLRPRDSRRIPATYREESSDGDFDRELDEEEAIIPAEAPTQLSYPYPESASHAARPRAQRKRTVKTRSQTKKSQKPSKKRRLELGRPLNKRKKIDGEEEAPFVGSGVIPPWQSLPYHILFDMFIRASCPLVDEKTGLRHSSVQWLVDLSLMCRSFNEPALAALYHCPPLIPPAKTHGLLSLLSRPSESLSTNYTHKIQELDVDVETLLLYKSGPALGYFELPRLVEKTPQVKTLRLYHVDDYTPGLPPWQIGRSKWVYPEGLFSAIVSSSIRLRGWSWNSRFMDTKKLLRLMMAKHLQPAFSGLRELKLLHISEDIEDDDAAEAYDEMEVVLAMALKELPELHRLEFFECSILNEHLLPNLSPSLTSLTISNCPNITAPNMSAFLSTHGQNLRELILCYNRHLSLSFIVGLAQSCPRLEKFKVDISMHDLSSYHDVEPHFRDLLGRSEVPTWPTMLQDLELSQLRKWDGATAEMFFTSLIDSAPELQNLRRLMISAILKIGWRDRATFREKWIGRLTKVFLRRSAPPNPNWRTIPRPCPPDAAPMTHSEGASMDGNNPTAVDGAVSGPSTPSKRKSARLAELKFSEGEDNGSPSPSSRAAGDYMDDLPPLFTQGMCDIVNVRIDNQRPTETQFNEEDFLDEEPSGDEDWNGHDADPADGGHAW</sequence>
<gene>
    <name evidence="2" type="ORF">FE257_011261</name>
</gene>
<comment type="caution">
    <text evidence="2">The sequence shown here is derived from an EMBL/GenBank/DDBJ whole genome shotgun (WGS) entry which is preliminary data.</text>
</comment>
<feature type="compositionally biased region" description="Basic and acidic residues" evidence="1">
    <location>
        <begin position="55"/>
        <end position="76"/>
    </location>
</feature>
<feature type="compositionally biased region" description="Basic residues" evidence="1">
    <location>
        <begin position="106"/>
        <end position="133"/>
    </location>
</feature>